<dbReference type="OrthoDB" id="9802489at2"/>
<dbReference type="SUPFAM" id="SSF51182">
    <property type="entry name" value="RmlC-like cupins"/>
    <property type="match status" value="1"/>
</dbReference>
<dbReference type="InterPro" id="IPR013096">
    <property type="entry name" value="Cupin_2"/>
</dbReference>
<dbReference type="HOGENOM" id="CLU_072993_1_4_5"/>
<gene>
    <name evidence="2" type="ORF">HMPREF9696_01666</name>
</gene>
<evidence type="ECO:0000313" key="2">
    <source>
        <dbReference type="EMBL" id="EKS37716.1"/>
    </source>
</evidence>
<reference evidence="2 3" key="1">
    <citation type="submission" date="2012-04" db="EMBL/GenBank/DDBJ databases">
        <title>The Genome Sequence of Afipia clevelandensis ATCC 49720.</title>
        <authorList>
            <consortium name="The Broad Institute Genome Sequencing Platform"/>
            <person name="Earl A."/>
            <person name="Ward D."/>
            <person name="Feldgarden M."/>
            <person name="Gevers D."/>
            <person name="Huys G."/>
            <person name="Walker B."/>
            <person name="Young S.K."/>
            <person name="Zeng Q."/>
            <person name="Gargeya S."/>
            <person name="Fitzgerald M."/>
            <person name="Haas B."/>
            <person name="Abouelleil A."/>
            <person name="Alvarado L."/>
            <person name="Arachchi H.M."/>
            <person name="Berlin A."/>
            <person name="Chapman S.B."/>
            <person name="Goldberg J."/>
            <person name="Griggs A."/>
            <person name="Gujja S."/>
            <person name="Hansen M."/>
            <person name="Howarth C."/>
            <person name="Imamovic A."/>
            <person name="Larimer J."/>
            <person name="McCowen C."/>
            <person name="Montmayeur A."/>
            <person name="Murphy C."/>
            <person name="Neiman D."/>
            <person name="Pearson M."/>
            <person name="Priest M."/>
            <person name="Roberts A."/>
            <person name="Saif S."/>
            <person name="Shea T."/>
            <person name="Sisk P."/>
            <person name="Sykes S."/>
            <person name="Wortman J."/>
            <person name="Nusbaum C."/>
            <person name="Birren B."/>
        </authorList>
    </citation>
    <scope>NUCLEOTIDE SEQUENCE [LARGE SCALE GENOMIC DNA]</scope>
    <source>
        <strain evidence="2 3">ATCC 49720</strain>
    </source>
</reference>
<dbReference type="InterPro" id="IPR047263">
    <property type="entry name" value="HNL-like_cupin"/>
</dbReference>
<dbReference type="PANTHER" id="PTHR43698:SF1">
    <property type="entry name" value="BLL4564 PROTEIN"/>
    <property type="match status" value="1"/>
</dbReference>
<keyword evidence="3" id="KW-1185">Reference proteome</keyword>
<dbReference type="PATRIC" id="fig|883079.3.peg.1704"/>
<dbReference type="Gene3D" id="2.60.120.10">
    <property type="entry name" value="Jelly Rolls"/>
    <property type="match status" value="1"/>
</dbReference>
<evidence type="ECO:0000313" key="3">
    <source>
        <dbReference type="Proteomes" id="UP000001095"/>
    </source>
</evidence>
<dbReference type="Pfam" id="PF07883">
    <property type="entry name" value="Cupin_2"/>
    <property type="match status" value="1"/>
</dbReference>
<dbReference type="AlphaFoldDB" id="K8P883"/>
<dbReference type="Proteomes" id="UP000001095">
    <property type="component" value="Unassembled WGS sequence"/>
</dbReference>
<dbReference type="EMBL" id="AGWY01000007">
    <property type="protein sequence ID" value="EKS37716.1"/>
    <property type="molecule type" value="Genomic_DNA"/>
</dbReference>
<dbReference type="PANTHER" id="PTHR43698">
    <property type="entry name" value="RIBD C-TERMINAL DOMAIN CONTAINING PROTEIN"/>
    <property type="match status" value="1"/>
</dbReference>
<accession>K8P883</accession>
<comment type="caution">
    <text evidence="2">The sequence shown here is derived from an EMBL/GenBank/DDBJ whole genome shotgun (WGS) entry which is preliminary data.</text>
</comment>
<dbReference type="CDD" id="cd02233">
    <property type="entry name" value="cupin_HNL-like"/>
    <property type="match status" value="1"/>
</dbReference>
<organism evidence="2 3">
    <name type="scientific">Afipia clevelandensis ATCC 49720</name>
    <dbReference type="NCBI Taxonomy" id="883079"/>
    <lineage>
        <taxon>Bacteria</taxon>
        <taxon>Pseudomonadati</taxon>
        <taxon>Pseudomonadota</taxon>
        <taxon>Alphaproteobacteria</taxon>
        <taxon>Hyphomicrobiales</taxon>
        <taxon>Nitrobacteraceae</taxon>
        <taxon>Afipia</taxon>
    </lineage>
</organism>
<dbReference type="InterPro" id="IPR014710">
    <property type="entry name" value="RmlC-like_jellyroll"/>
</dbReference>
<protein>
    <recommendedName>
        <fullName evidence="1">Cupin type-2 domain-containing protein</fullName>
    </recommendedName>
</protein>
<feature type="domain" description="Cupin type-2" evidence="1">
    <location>
        <begin position="41"/>
        <end position="97"/>
    </location>
</feature>
<name>K8P883_9BRAD</name>
<proteinExistence type="predicted"/>
<dbReference type="InterPro" id="IPR011051">
    <property type="entry name" value="RmlC_Cupin_sf"/>
</dbReference>
<dbReference type="RefSeq" id="WP_002712532.1">
    <property type="nucleotide sequence ID" value="NZ_KB375281.1"/>
</dbReference>
<sequence length="136" mass="14711">MKITPSGSVPTKRAPASYFTGTVWQDPVVETPAPARLNATRVTFEPGARTAWHTHPVGQTLYVLAGTGRVQTEGGPVQEIHPGDVVWIPPGEKHWHGAGPNTLMTHLAMQESDDSGSFATWLEHVTDEQYAVSPSM</sequence>
<evidence type="ECO:0000259" key="1">
    <source>
        <dbReference type="Pfam" id="PF07883"/>
    </source>
</evidence>